<sequence>MLVLSRRDSTLQASFRK</sequence>
<dbReference type="EMBL" id="CH473948">
    <property type="protein sequence ID" value="EDM05068.1"/>
    <property type="molecule type" value="Genomic_DNA"/>
</dbReference>
<evidence type="ECO:0000313" key="2">
    <source>
        <dbReference type="Proteomes" id="UP000234681"/>
    </source>
</evidence>
<dbReference type="Proteomes" id="UP000234681">
    <property type="component" value="Chromosome 10"/>
</dbReference>
<reference evidence="1 2" key="1">
    <citation type="submission" date="2005-07" db="EMBL/GenBank/DDBJ databases">
        <authorList>
            <person name="Mural R.J."/>
            <person name="Li P.W."/>
            <person name="Adams M.D."/>
            <person name="Amanatides P.G."/>
            <person name="Baden-Tillson H."/>
            <person name="Barnstead M."/>
            <person name="Chin S.H."/>
            <person name="Dew I."/>
            <person name="Evans C.A."/>
            <person name="Ferriera S."/>
            <person name="Flanigan M."/>
            <person name="Fosler C."/>
            <person name="Glodek A."/>
            <person name="Gu Z."/>
            <person name="Holt R.A."/>
            <person name="Jennings D."/>
            <person name="Kraft C.L."/>
            <person name="Lu F."/>
            <person name="Nguyen T."/>
            <person name="Nusskern D.R."/>
            <person name="Pfannkoch C.M."/>
            <person name="Sitter C."/>
            <person name="Sutton G.G."/>
            <person name="Venter J.C."/>
            <person name="Wang Z."/>
            <person name="Woodage T."/>
            <person name="Zheng X.H."/>
            <person name="Zhong F."/>
        </authorList>
    </citation>
    <scope>NUCLEOTIDE SEQUENCE [LARGE SCALE GENOMIC DNA]</scope>
    <source>
        <strain>BN</strain>
        <strain evidence="2">Sprague-Dawley</strain>
    </source>
</reference>
<dbReference type="AlphaFoldDB" id="A6HGB3"/>
<name>A6HGB3_RAT</name>
<protein>
    <submittedName>
        <fullName evidence="1">RCG32775</fullName>
    </submittedName>
</protein>
<accession>A6HGB3</accession>
<evidence type="ECO:0000313" key="1">
    <source>
        <dbReference type="EMBL" id="EDM05068.1"/>
    </source>
</evidence>
<organism evidence="1 2">
    <name type="scientific">Rattus norvegicus</name>
    <name type="common">Rat</name>
    <dbReference type="NCBI Taxonomy" id="10116"/>
    <lineage>
        <taxon>Eukaryota</taxon>
        <taxon>Metazoa</taxon>
        <taxon>Chordata</taxon>
        <taxon>Craniata</taxon>
        <taxon>Vertebrata</taxon>
        <taxon>Euteleostomi</taxon>
        <taxon>Mammalia</taxon>
        <taxon>Eutheria</taxon>
        <taxon>Euarchontoglires</taxon>
        <taxon>Glires</taxon>
        <taxon>Rodentia</taxon>
        <taxon>Myomorpha</taxon>
        <taxon>Muroidea</taxon>
        <taxon>Muridae</taxon>
        <taxon>Murinae</taxon>
        <taxon>Rattus</taxon>
    </lineage>
</organism>
<gene>
    <name evidence="1" type="ORF">rCG_32775</name>
</gene>
<proteinExistence type="predicted"/>